<organism evidence="1 2">
    <name type="scientific">Streptomyces globosus</name>
    <dbReference type="NCBI Taxonomy" id="68209"/>
    <lineage>
        <taxon>Bacteria</taxon>
        <taxon>Bacillati</taxon>
        <taxon>Actinomycetota</taxon>
        <taxon>Actinomycetes</taxon>
        <taxon>Kitasatosporales</taxon>
        <taxon>Streptomycetaceae</taxon>
        <taxon>Streptomyces</taxon>
    </lineage>
</organism>
<dbReference type="Proteomes" id="UP000252004">
    <property type="component" value="Chromosome"/>
</dbReference>
<dbReference type="RefSeq" id="WP_114056297.1">
    <property type="nucleotide sequence ID" value="NZ_CP030862.1"/>
</dbReference>
<accession>A0A344U2J0</accession>
<dbReference type="KEGG" id="sgz:C0216_18120"/>
<sequence>MSEERELLALAMRMYGRDGRLLVSKAEDMFGLDQDAVVVAHDEAGEESQESLRRKLAAANARSRGEIL</sequence>
<evidence type="ECO:0000313" key="1">
    <source>
        <dbReference type="EMBL" id="AXE25111.1"/>
    </source>
</evidence>
<name>A0A344U2J0_9ACTN</name>
<dbReference type="EMBL" id="CP030862">
    <property type="protein sequence ID" value="AXE25111.1"/>
    <property type="molecule type" value="Genomic_DNA"/>
</dbReference>
<gene>
    <name evidence="1" type="ORF">C0216_18120</name>
</gene>
<reference evidence="1 2" key="1">
    <citation type="submission" date="2018-01" db="EMBL/GenBank/DDBJ databases">
        <title>Draft genome Sequence of streptomyces globosus LZH-48.</title>
        <authorList>
            <person name="Ran K."/>
            <person name="Li Z."/>
            <person name="Wei S."/>
            <person name="Dong R."/>
        </authorList>
    </citation>
    <scope>NUCLEOTIDE SEQUENCE [LARGE SCALE GENOMIC DNA]</scope>
    <source>
        <strain evidence="1 2">LZH-48</strain>
    </source>
</reference>
<proteinExistence type="predicted"/>
<evidence type="ECO:0000313" key="2">
    <source>
        <dbReference type="Proteomes" id="UP000252004"/>
    </source>
</evidence>
<protein>
    <submittedName>
        <fullName evidence="1">Uncharacterized protein</fullName>
    </submittedName>
</protein>
<dbReference type="AlphaFoldDB" id="A0A344U2J0"/>
<keyword evidence="2" id="KW-1185">Reference proteome</keyword>